<comment type="subcellular location">
    <subcellularLocation>
        <location evidence="1">Membrane</location>
        <topology evidence="1">Multi-pass membrane protein</topology>
    </subcellularLocation>
</comment>
<dbReference type="Pfam" id="PF00999">
    <property type="entry name" value="Na_H_Exchanger"/>
    <property type="match status" value="1"/>
</dbReference>
<reference evidence="10 11" key="1">
    <citation type="submission" date="2016-10" db="EMBL/GenBank/DDBJ databases">
        <title>Genome sequence of a sulfur-reducing bacterium Desulfurobacterium indicum K6013.</title>
        <authorList>
            <person name="Cao J."/>
            <person name="Shao Z."/>
            <person name="Alain K."/>
            <person name="Jebbar M."/>
        </authorList>
    </citation>
    <scope>NUCLEOTIDE SEQUENCE [LARGE SCALE GENOMIC DNA]</scope>
    <source>
        <strain evidence="10 11">K6013</strain>
    </source>
</reference>
<feature type="transmembrane region" description="Helical" evidence="8">
    <location>
        <begin position="178"/>
        <end position="202"/>
    </location>
</feature>
<dbReference type="GO" id="GO:0015297">
    <property type="term" value="F:antiporter activity"/>
    <property type="evidence" value="ECO:0007669"/>
    <property type="project" value="UniProtKB-KW"/>
</dbReference>
<feature type="domain" description="Cation/H+ exchanger transmembrane" evidence="9">
    <location>
        <begin position="16"/>
        <end position="375"/>
    </location>
</feature>
<keyword evidence="4 8" id="KW-0812">Transmembrane</keyword>
<gene>
    <name evidence="10" type="ORF">BLW93_02485</name>
</gene>
<dbReference type="Gene3D" id="1.20.1530.20">
    <property type="match status" value="1"/>
</dbReference>
<proteinExistence type="predicted"/>
<evidence type="ECO:0000256" key="8">
    <source>
        <dbReference type="SAM" id="Phobius"/>
    </source>
</evidence>
<dbReference type="PANTHER" id="PTHR43562:SF1">
    <property type="entry name" value="NA(+)_H(+) ANTIPORTER YJBQ-RELATED"/>
    <property type="match status" value="1"/>
</dbReference>
<evidence type="ECO:0000313" key="10">
    <source>
        <dbReference type="EMBL" id="OMH40930.1"/>
    </source>
</evidence>
<evidence type="ECO:0000256" key="7">
    <source>
        <dbReference type="ARBA" id="ARBA00023136"/>
    </source>
</evidence>
<dbReference type="AlphaFoldDB" id="A0A1R1MMI5"/>
<feature type="transmembrane region" description="Helical" evidence="8">
    <location>
        <begin position="265"/>
        <end position="283"/>
    </location>
</feature>
<protein>
    <submittedName>
        <fullName evidence="10">Sodium:proton exchanger</fullName>
    </submittedName>
</protein>
<dbReference type="RefSeq" id="WP_076712540.1">
    <property type="nucleotide sequence ID" value="NZ_MOEN01000006.1"/>
</dbReference>
<keyword evidence="3" id="KW-0050">Antiport</keyword>
<accession>A0A1R1MMI5</accession>
<dbReference type="GO" id="GO:1902600">
    <property type="term" value="P:proton transmembrane transport"/>
    <property type="evidence" value="ECO:0007669"/>
    <property type="project" value="InterPro"/>
</dbReference>
<keyword evidence="6" id="KW-0406">Ion transport</keyword>
<dbReference type="InterPro" id="IPR038770">
    <property type="entry name" value="Na+/solute_symporter_sf"/>
</dbReference>
<keyword evidence="11" id="KW-1185">Reference proteome</keyword>
<feature type="transmembrane region" description="Helical" evidence="8">
    <location>
        <begin position="327"/>
        <end position="347"/>
    </location>
</feature>
<feature type="transmembrane region" description="Helical" evidence="8">
    <location>
        <begin position="359"/>
        <end position="379"/>
    </location>
</feature>
<feature type="transmembrane region" description="Helical" evidence="8">
    <location>
        <begin position="88"/>
        <end position="107"/>
    </location>
</feature>
<keyword evidence="2" id="KW-0813">Transport</keyword>
<comment type="caution">
    <text evidence="10">The sequence shown here is derived from an EMBL/GenBank/DDBJ whole genome shotgun (WGS) entry which is preliminary data.</text>
</comment>
<keyword evidence="7 8" id="KW-0472">Membrane</keyword>
<evidence type="ECO:0000256" key="6">
    <source>
        <dbReference type="ARBA" id="ARBA00023065"/>
    </source>
</evidence>
<dbReference type="Proteomes" id="UP000187408">
    <property type="component" value="Unassembled WGS sequence"/>
</dbReference>
<evidence type="ECO:0000259" key="9">
    <source>
        <dbReference type="Pfam" id="PF00999"/>
    </source>
</evidence>
<dbReference type="STRING" id="1914305.BLW93_02485"/>
<dbReference type="EMBL" id="MOEN01000006">
    <property type="protein sequence ID" value="OMH40930.1"/>
    <property type="molecule type" value="Genomic_DNA"/>
</dbReference>
<dbReference type="PANTHER" id="PTHR43562">
    <property type="entry name" value="NAPA-TYPE SODIUM/HYDROGEN ANTIPORTER"/>
    <property type="match status" value="1"/>
</dbReference>
<evidence type="ECO:0000256" key="3">
    <source>
        <dbReference type="ARBA" id="ARBA00022449"/>
    </source>
</evidence>
<organism evidence="10 11">
    <name type="scientific">Desulfurobacterium indicum</name>
    <dbReference type="NCBI Taxonomy" id="1914305"/>
    <lineage>
        <taxon>Bacteria</taxon>
        <taxon>Pseudomonadati</taxon>
        <taxon>Aquificota</taxon>
        <taxon>Aquificia</taxon>
        <taxon>Desulfurobacteriales</taxon>
        <taxon>Desulfurobacteriaceae</taxon>
        <taxon>Desulfurobacterium</taxon>
    </lineage>
</organism>
<evidence type="ECO:0000256" key="1">
    <source>
        <dbReference type="ARBA" id="ARBA00004141"/>
    </source>
</evidence>
<feature type="transmembrane region" description="Helical" evidence="8">
    <location>
        <begin position="113"/>
        <end position="131"/>
    </location>
</feature>
<keyword evidence="5 8" id="KW-1133">Transmembrane helix</keyword>
<dbReference type="InterPro" id="IPR006153">
    <property type="entry name" value="Cation/H_exchanger_TM"/>
</dbReference>
<feature type="transmembrane region" description="Helical" evidence="8">
    <location>
        <begin position="295"/>
        <end position="315"/>
    </location>
</feature>
<dbReference type="GO" id="GO:0016020">
    <property type="term" value="C:membrane"/>
    <property type="evidence" value="ECO:0007669"/>
    <property type="project" value="UniProtKB-SubCell"/>
</dbReference>
<sequence>MDKHLVVSIVLLTSGIFLAPFASNMLRIPVAVGEVIYGIILGNSFLHLIHQSQWLDFLSNFGFLVLMFMAGLEVKLTEIKELTLKEKLTVFFVPILIFIVAFIFGGFFHLKTIVSIAIGAVSVGIVVSVLREKGILSTHYGKILFLTGTVGEFLSIFVLTIYSIIVKFGFGLLFFIKIAQLIAFFTVARIILLILKSLMWWYPKEIKIYFEKNPTEIGARISLAIMFALSALATLIDVEPILGAFIAGMIFSTVFPNTEKIEEKLSGISFGFLIPVFFIYVGIKFQMPHINEHLLILLGLLTVGSYIAKILPSLLLTVTGIDLKKAVSAGFLLSAPLTLVIVTAEMGRAMNLIDHHQEAALILLAIITGVISPVFFNILNKENKVESSDS</sequence>
<name>A0A1R1MMI5_9BACT</name>
<evidence type="ECO:0000313" key="11">
    <source>
        <dbReference type="Proteomes" id="UP000187408"/>
    </source>
</evidence>
<evidence type="ECO:0000256" key="2">
    <source>
        <dbReference type="ARBA" id="ARBA00022448"/>
    </source>
</evidence>
<feature type="transmembrane region" description="Helical" evidence="8">
    <location>
        <begin position="223"/>
        <end position="253"/>
    </location>
</feature>
<feature type="transmembrane region" description="Helical" evidence="8">
    <location>
        <begin position="143"/>
        <end position="166"/>
    </location>
</feature>
<dbReference type="OrthoDB" id="9793589at2"/>
<evidence type="ECO:0000256" key="5">
    <source>
        <dbReference type="ARBA" id="ARBA00022989"/>
    </source>
</evidence>
<evidence type="ECO:0000256" key="4">
    <source>
        <dbReference type="ARBA" id="ARBA00022692"/>
    </source>
</evidence>
<feature type="transmembrane region" description="Helical" evidence="8">
    <location>
        <begin position="57"/>
        <end position="76"/>
    </location>
</feature>